<protein>
    <recommendedName>
        <fullName evidence="4">Bax inhibitor-1/YccA family protein</fullName>
    </recommendedName>
</protein>
<dbReference type="PANTHER" id="PTHR41282:SF1">
    <property type="entry name" value="CONSERVED TRANSMEMBRANE PROTEIN-RELATED"/>
    <property type="match status" value="1"/>
</dbReference>
<feature type="transmembrane region" description="Helical" evidence="1">
    <location>
        <begin position="182"/>
        <end position="200"/>
    </location>
</feature>
<name>A0A916JLQ0_9FLAO</name>
<proteinExistence type="predicted"/>
<feature type="transmembrane region" description="Helical" evidence="1">
    <location>
        <begin position="148"/>
        <end position="176"/>
    </location>
</feature>
<dbReference type="Proteomes" id="UP000683507">
    <property type="component" value="Chromosome"/>
</dbReference>
<feature type="transmembrane region" description="Helical" evidence="1">
    <location>
        <begin position="115"/>
        <end position="136"/>
    </location>
</feature>
<keyword evidence="1" id="KW-1133">Transmembrane helix</keyword>
<evidence type="ECO:0000313" key="2">
    <source>
        <dbReference type="EMBL" id="CAG5079337.1"/>
    </source>
</evidence>
<dbReference type="Pfam" id="PF12811">
    <property type="entry name" value="BaxI_1"/>
    <property type="match status" value="1"/>
</dbReference>
<evidence type="ECO:0000256" key="1">
    <source>
        <dbReference type="SAM" id="Phobius"/>
    </source>
</evidence>
<keyword evidence="3" id="KW-1185">Reference proteome</keyword>
<feature type="transmembrane region" description="Helical" evidence="1">
    <location>
        <begin position="220"/>
        <end position="240"/>
    </location>
</feature>
<accession>A0A916JLQ0</accession>
<feature type="transmembrane region" description="Helical" evidence="1">
    <location>
        <begin position="88"/>
        <end position="109"/>
    </location>
</feature>
<dbReference type="AlphaFoldDB" id="A0A916JLQ0"/>
<dbReference type="PIRSF" id="PIRSF009160">
    <property type="entry name" value="UCP009160"/>
    <property type="match status" value="1"/>
</dbReference>
<evidence type="ECO:0008006" key="4">
    <source>
        <dbReference type="Google" id="ProtNLM"/>
    </source>
</evidence>
<gene>
    <name evidence="2" type="ORF">CRYO30217_00919</name>
</gene>
<feature type="transmembrane region" description="Helical" evidence="1">
    <location>
        <begin position="38"/>
        <end position="56"/>
    </location>
</feature>
<dbReference type="InterPro" id="IPR010539">
    <property type="entry name" value="BaxI_1-like"/>
</dbReference>
<dbReference type="EMBL" id="OU015584">
    <property type="protein sequence ID" value="CAG5079337.1"/>
    <property type="molecule type" value="Genomic_DNA"/>
</dbReference>
<keyword evidence="1" id="KW-0472">Membrane</keyword>
<dbReference type="RefSeq" id="WP_258541140.1">
    <property type="nucleotide sequence ID" value="NZ_OU015584.1"/>
</dbReference>
<feature type="transmembrane region" description="Helical" evidence="1">
    <location>
        <begin position="62"/>
        <end position="81"/>
    </location>
</feature>
<evidence type="ECO:0000313" key="3">
    <source>
        <dbReference type="Proteomes" id="UP000683507"/>
    </source>
</evidence>
<dbReference type="KEGG" id="ptan:CRYO30217_00919"/>
<sequence length="245" mass="26522">MSLFKSSNPVLGDKVLDKDYIMVSEGNMTVSGAINKTLIFLAILMASAFGGYSLMLSGQFPLGAMYAGIFIAIGLAFFAYFKPQYVMYIGGAYCVVEGAVVGGLSAFYSFLFPGIILQAVVLTGAVLAGMLFLYQARIIKVTQKFRSVLIMATAGIAIFYFIALILGMFGVTIPLLHSNGPLGIGFSLVVTVIAALNLLLDFDFIEKGASKGLPKHMEWYGAFGLIITLVWLYLEILRLLSKLRD</sequence>
<dbReference type="PANTHER" id="PTHR41282">
    <property type="entry name" value="CONSERVED TRANSMEMBRANE PROTEIN-RELATED"/>
    <property type="match status" value="1"/>
</dbReference>
<reference evidence="2" key="1">
    <citation type="submission" date="2021-04" db="EMBL/GenBank/DDBJ databases">
        <authorList>
            <person name="Rodrigo-Torres L."/>
            <person name="Arahal R. D."/>
            <person name="Lucena T."/>
        </authorList>
    </citation>
    <scope>NUCLEOTIDE SEQUENCE</scope>
    <source>
        <strain evidence="2">AS29M-1</strain>
    </source>
</reference>
<organism evidence="2 3">
    <name type="scientific">Parvicella tangerina</name>
    <dbReference type="NCBI Taxonomy" id="2829795"/>
    <lineage>
        <taxon>Bacteria</taxon>
        <taxon>Pseudomonadati</taxon>
        <taxon>Bacteroidota</taxon>
        <taxon>Flavobacteriia</taxon>
        <taxon>Flavobacteriales</taxon>
        <taxon>Parvicellaceae</taxon>
        <taxon>Parvicella</taxon>
    </lineage>
</organism>
<keyword evidence="1" id="KW-0812">Transmembrane</keyword>